<evidence type="ECO:0000313" key="2">
    <source>
        <dbReference type="EMBL" id="SDO33871.1"/>
    </source>
</evidence>
<dbReference type="OrthoDB" id="2380563at2"/>
<evidence type="ECO:0000256" key="1">
    <source>
        <dbReference type="SAM" id="Phobius"/>
    </source>
</evidence>
<feature type="transmembrane region" description="Helical" evidence="1">
    <location>
        <begin position="217"/>
        <end position="236"/>
    </location>
</feature>
<sequence length="237" mass="27450">MFSFHKPRQHGAWAMLFMPLFFSYAVTTVEWLHVIFLAAWFIVFLFSEHFLFWLKKPAKRTSYLNTSLLLLLGAGLMLLIVFFFYPGILLLFFAMLPFLGVSIWFTMSKKERHILNDISGIIIFSLGGMASAYIGSGNFYWISFFLPLLFFAGSAFYVKTMIREKKSSFYRNLSFGYHSIIVMILFLWHPILGLAMIPSLVRALFLWGRSMTPKKVGILEIINTIFALICFTIYVTT</sequence>
<evidence type="ECO:0000313" key="3">
    <source>
        <dbReference type="Proteomes" id="UP000198778"/>
    </source>
</evidence>
<reference evidence="3" key="1">
    <citation type="submission" date="2016-10" db="EMBL/GenBank/DDBJ databases">
        <authorList>
            <person name="Varghese N."/>
            <person name="Submissions S."/>
        </authorList>
    </citation>
    <scope>NUCLEOTIDE SEQUENCE [LARGE SCALE GENOMIC DNA]</scope>
    <source>
        <strain evidence="3">CGMCC 1.10369</strain>
    </source>
</reference>
<name>A0A1H0IS57_9BACI</name>
<dbReference type="STRING" id="745820.SAMN04488053_11170"/>
<dbReference type="EMBL" id="FNIL01000011">
    <property type="protein sequence ID" value="SDO33871.1"/>
    <property type="molecule type" value="Genomic_DNA"/>
</dbReference>
<feature type="transmembrane region" description="Helical" evidence="1">
    <location>
        <begin position="66"/>
        <end position="84"/>
    </location>
</feature>
<feature type="transmembrane region" description="Helical" evidence="1">
    <location>
        <begin position="90"/>
        <end position="107"/>
    </location>
</feature>
<dbReference type="Pfam" id="PF14256">
    <property type="entry name" value="YwiC"/>
    <property type="match status" value="1"/>
</dbReference>
<accession>A0A1H0IS57</accession>
<proteinExistence type="predicted"/>
<dbReference type="Proteomes" id="UP000198778">
    <property type="component" value="Unassembled WGS sequence"/>
</dbReference>
<feature type="transmembrane region" description="Helical" evidence="1">
    <location>
        <begin position="179"/>
        <end position="205"/>
    </location>
</feature>
<protein>
    <submittedName>
        <fullName evidence="2">YwiC-like protein</fullName>
    </submittedName>
</protein>
<organism evidence="2 3">
    <name type="scientific">Alkalicoccus daliensis</name>
    <dbReference type="NCBI Taxonomy" id="745820"/>
    <lineage>
        <taxon>Bacteria</taxon>
        <taxon>Bacillati</taxon>
        <taxon>Bacillota</taxon>
        <taxon>Bacilli</taxon>
        <taxon>Bacillales</taxon>
        <taxon>Bacillaceae</taxon>
        <taxon>Alkalicoccus</taxon>
    </lineage>
</organism>
<feature type="transmembrane region" description="Helical" evidence="1">
    <location>
        <begin position="140"/>
        <end position="158"/>
    </location>
</feature>
<feature type="transmembrane region" description="Helical" evidence="1">
    <location>
        <begin position="35"/>
        <end position="54"/>
    </location>
</feature>
<dbReference type="RefSeq" id="WP_090843678.1">
    <property type="nucleotide sequence ID" value="NZ_FNIL01000011.1"/>
</dbReference>
<keyword evidence="1" id="KW-0812">Transmembrane</keyword>
<dbReference type="InterPro" id="IPR025576">
    <property type="entry name" value="YwiC"/>
</dbReference>
<keyword evidence="1" id="KW-1133">Transmembrane helix</keyword>
<keyword evidence="1" id="KW-0472">Membrane</keyword>
<feature type="transmembrane region" description="Helical" evidence="1">
    <location>
        <begin position="114"/>
        <end position="134"/>
    </location>
</feature>
<feature type="transmembrane region" description="Helical" evidence="1">
    <location>
        <begin position="12"/>
        <end position="29"/>
    </location>
</feature>
<dbReference type="AlphaFoldDB" id="A0A1H0IS57"/>
<keyword evidence="3" id="KW-1185">Reference proteome</keyword>
<gene>
    <name evidence="2" type="ORF">SAMN04488053_11170</name>
</gene>